<dbReference type="RefSeq" id="WP_285727681.1">
    <property type="nucleotide sequence ID" value="NZ_BSDD01000007.1"/>
</dbReference>
<comment type="subunit">
    <text evidence="12">Homodimer.</text>
</comment>
<comment type="similarity">
    <text evidence="1 12 13">Belongs to the peptidase S24 family.</text>
</comment>
<feature type="active site" description="For autocatalytic cleavage activity" evidence="12">
    <location>
        <position position="182"/>
    </location>
</feature>
<organism evidence="16 17">
    <name type="scientific">Geothrix rubra</name>
    <dbReference type="NCBI Taxonomy" id="2927977"/>
    <lineage>
        <taxon>Bacteria</taxon>
        <taxon>Pseudomonadati</taxon>
        <taxon>Acidobacteriota</taxon>
        <taxon>Holophagae</taxon>
        <taxon>Holophagales</taxon>
        <taxon>Holophagaceae</taxon>
        <taxon>Geothrix</taxon>
    </lineage>
</organism>
<dbReference type="InterPro" id="IPR039418">
    <property type="entry name" value="LexA-like"/>
</dbReference>
<evidence type="ECO:0000313" key="17">
    <source>
        <dbReference type="Proteomes" id="UP001165089"/>
    </source>
</evidence>
<dbReference type="InterPro" id="IPR036390">
    <property type="entry name" value="WH_DNA-bd_sf"/>
</dbReference>
<dbReference type="CDD" id="cd06529">
    <property type="entry name" value="S24_LexA-like"/>
    <property type="match status" value="1"/>
</dbReference>
<evidence type="ECO:0000259" key="15">
    <source>
        <dbReference type="Pfam" id="PF01726"/>
    </source>
</evidence>
<accession>A0ABQ5QA98</accession>
<evidence type="ECO:0000256" key="3">
    <source>
        <dbReference type="ARBA" id="ARBA00022705"/>
    </source>
</evidence>
<dbReference type="InterPro" id="IPR006199">
    <property type="entry name" value="LexA_DNA-bd_dom"/>
</dbReference>
<sequence length="223" mass="24530">MKASDLTKRQQAVLNFIRTFLQEEGRSPTLSEIAKGVGSSAVSTIHKHVQHLMDKGFLVRSHGKGNNLVVSTAIAGEPVGEAMDRAEANPPALRAPAMRLIPFCGDVAAGTPLLPESRALPIEVPNSIHRQRDEIFVLRVRGDSMVDDAILDGDLVVLQRKGEYRNGDRVVALLDGEEVTLKEFRRDAKGVWLVPHNPDLKPRVYPPHRVEIQGLLIGVMRSC</sequence>
<keyword evidence="6 12" id="KW-0068">Autocatalytic cleavage</keyword>
<keyword evidence="8 12" id="KW-0238">DNA-binding</keyword>
<evidence type="ECO:0000256" key="13">
    <source>
        <dbReference type="RuleBase" id="RU003991"/>
    </source>
</evidence>
<dbReference type="SUPFAM" id="SSF51306">
    <property type="entry name" value="LexA/Signal peptidase"/>
    <property type="match status" value="1"/>
</dbReference>
<dbReference type="InterPro" id="IPR015927">
    <property type="entry name" value="Peptidase_S24_S26A/B/C"/>
</dbReference>
<dbReference type="PANTHER" id="PTHR33516">
    <property type="entry name" value="LEXA REPRESSOR"/>
    <property type="match status" value="1"/>
</dbReference>
<evidence type="ECO:0000256" key="5">
    <source>
        <dbReference type="ARBA" id="ARBA00022801"/>
    </source>
</evidence>
<evidence type="ECO:0000256" key="8">
    <source>
        <dbReference type="ARBA" id="ARBA00023125"/>
    </source>
</evidence>
<evidence type="ECO:0000256" key="6">
    <source>
        <dbReference type="ARBA" id="ARBA00022813"/>
    </source>
</evidence>
<name>A0ABQ5QA98_9BACT</name>
<dbReference type="InterPro" id="IPR050077">
    <property type="entry name" value="LexA_repressor"/>
</dbReference>
<dbReference type="SUPFAM" id="SSF46785">
    <property type="entry name" value="Winged helix' DNA-binding domain"/>
    <property type="match status" value="1"/>
</dbReference>
<keyword evidence="2 12" id="KW-0678">Repressor</keyword>
<comment type="catalytic activity">
    <reaction evidence="12">
        <text>Hydrolysis of Ala-|-Gly bond in repressor LexA.</text>
        <dbReference type="EC" id="3.4.21.88"/>
    </reaction>
</comment>
<dbReference type="Proteomes" id="UP001165089">
    <property type="component" value="Unassembled WGS sequence"/>
</dbReference>
<dbReference type="InterPro" id="IPR036286">
    <property type="entry name" value="LexA/Signal_pep-like_sf"/>
</dbReference>
<feature type="active site" description="For autocatalytic cleavage activity" evidence="12">
    <location>
        <position position="144"/>
    </location>
</feature>
<dbReference type="PANTHER" id="PTHR33516:SF2">
    <property type="entry name" value="LEXA REPRESSOR-RELATED"/>
    <property type="match status" value="1"/>
</dbReference>
<feature type="DNA-binding region" description="H-T-H motif" evidence="12">
    <location>
        <begin position="30"/>
        <end position="50"/>
    </location>
</feature>
<protein>
    <recommendedName>
        <fullName evidence="12">LexA repressor</fullName>
        <ecNumber evidence="12">3.4.21.88</ecNumber>
    </recommendedName>
</protein>
<dbReference type="HAMAP" id="MF_00015">
    <property type="entry name" value="LexA"/>
    <property type="match status" value="1"/>
</dbReference>
<gene>
    <name evidence="12 16" type="primary">lexA</name>
    <name evidence="16" type="ORF">GETHPA_29350</name>
</gene>
<dbReference type="Pfam" id="PF00717">
    <property type="entry name" value="Peptidase_S24"/>
    <property type="match status" value="1"/>
</dbReference>
<feature type="domain" description="Peptidase S24/S26A/S26B/S26C" evidence="14">
    <location>
        <begin position="102"/>
        <end position="216"/>
    </location>
</feature>
<keyword evidence="7 12" id="KW-0805">Transcription regulation</keyword>
<dbReference type="Gene3D" id="2.10.109.10">
    <property type="entry name" value="Umud Fragment, subunit A"/>
    <property type="match status" value="1"/>
</dbReference>
<keyword evidence="9 12" id="KW-0804">Transcription</keyword>
<evidence type="ECO:0000256" key="12">
    <source>
        <dbReference type="HAMAP-Rule" id="MF_00015"/>
    </source>
</evidence>
<keyword evidence="3 12" id="KW-0235">DNA replication</keyword>
<dbReference type="InterPro" id="IPR036388">
    <property type="entry name" value="WH-like_DNA-bd_sf"/>
</dbReference>
<comment type="function">
    <text evidence="12">Represses a number of genes involved in the response to DNA damage (SOS response), including recA and lexA. In the presence of single-stranded DNA, RecA interacts with LexA causing an autocatalytic cleavage which disrupts the DNA-binding part of LexA, leading to derepression of the SOS regulon and eventually DNA repair.</text>
</comment>
<reference evidence="16 17" key="1">
    <citation type="journal article" date="2023" name="Antonie Van Leeuwenhoek">
        <title>Mesoterricola silvestris gen. nov., sp. nov., Mesoterricola sediminis sp. nov., Geothrix oryzae sp. nov., Geothrix edaphica sp. nov., Geothrix rubra sp. nov., and Geothrix limicola sp. nov., six novel members of Acidobacteriota isolated from soils.</title>
        <authorList>
            <person name="Itoh H."/>
            <person name="Sugisawa Y."/>
            <person name="Mise K."/>
            <person name="Xu Z."/>
            <person name="Kuniyasu M."/>
            <person name="Ushijima N."/>
            <person name="Kawano K."/>
            <person name="Kobayashi E."/>
            <person name="Shiratori Y."/>
            <person name="Masuda Y."/>
            <person name="Senoo K."/>
        </authorList>
    </citation>
    <scope>NUCLEOTIDE SEQUENCE [LARGE SCALE GENOMIC DNA]</scope>
    <source>
        <strain evidence="16 17">Red803</strain>
    </source>
</reference>
<evidence type="ECO:0000256" key="11">
    <source>
        <dbReference type="ARBA" id="ARBA00023236"/>
    </source>
</evidence>
<dbReference type="InterPro" id="IPR006197">
    <property type="entry name" value="Peptidase_S24_LexA"/>
</dbReference>
<proteinExistence type="inferred from homology"/>
<evidence type="ECO:0000256" key="10">
    <source>
        <dbReference type="ARBA" id="ARBA00023204"/>
    </source>
</evidence>
<dbReference type="EC" id="3.4.21.88" evidence="12"/>
<dbReference type="Gene3D" id="1.10.10.10">
    <property type="entry name" value="Winged helix-like DNA-binding domain superfamily/Winged helix DNA-binding domain"/>
    <property type="match status" value="1"/>
</dbReference>
<comment type="caution">
    <text evidence="16">The sequence shown here is derived from an EMBL/GenBank/DDBJ whole genome shotgun (WGS) entry which is preliminary data.</text>
</comment>
<evidence type="ECO:0000256" key="4">
    <source>
        <dbReference type="ARBA" id="ARBA00022763"/>
    </source>
</evidence>
<keyword evidence="11 12" id="KW-0742">SOS response</keyword>
<feature type="domain" description="LexA repressor DNA-binding" evidence="15">
    <location>
        <begin position="4"/>
        <end position="64"/>
    </location>
</feature>
<evidence type="ECO:0000313" key="16">
    <source>
        <dbReference type="EMBL" id="GLH71401.1"/>
    </source>
</evidence>
<keyword evidence="4 12" id="KW-0227">DNA damage</keyword>
<evidence type="ECO:0000256" key="1">
    <source>
        <dbReference type="ARBA" id="ARBA00007484"/>
    </source>
</evidence>
<dbReference type="Pfam" id="PF01726">
    <property type="entry name" value="LexA_DNA_bind"/>
    <property type="match status" value="1"/>
</dbReference>
<dbReference type="PRINTS" id="PR00726">
    <property type="entry name" value="LEXASERPTASE"/>
</dbReference>
<keyword evidence="10 12" id="KW-0234">DNA repair</keyword>
<keyword evidence="17" id="KW-1185">Reference proteome</keyword>
<evidence type="ECO:0000256" key="9">
    <source>
        <dbReference type="ARBA" id="ARBA00023163"/>
    </source>
</evidence>
<evidence type="ECO:0000256" key="2">
    <source>
        <dbReference type="ARBA" id="ARBA00022491"/>
    </source>
</evidence>
<dbReference type="NCBIfam" id="TIGR00498">
    <property type="entry name" value="lexA"/>
    <property type="match status" value="1"/>
</dbReference>
<evidence type="ECO:0000256" key="7">
    <source>
        <dbReference type="ARBA" id="ARBA00023015"/>
    </source>
</evidence>
<dbReference type="EMBL" id="BSDD01000007">
    <property type="protein sequence ID" value="GLH71401.1"/>
    <property type="molecule type" value="Genomic_DNA"/>
</dbReference>
<keyword evidence="5 12" id="KW-0378">Hydrolase</keyword>
<evidence type="ECO:0000259" key="14">
    <source>
        <dbReference type="Pfam" id="PF00717"/>
    </source>
</evidence>
<feature type="site" description="Cleavage; by autolysis" evidence="12">
    <location>
        <begin position="109"/>
        <end position="110"/>
    </location>
</feature>
<dbReference type="InterPro" id="IPR006200">
    <property type="entry name" value="LexA"/>
</dbReference>